<evidence type="ECO:0000313" key="4">
    <source>
        <dbReference type="EMBL" id="WNQ13152.1"/>
    </source>
</evidence>
<gene>
    <name evidence="4" type="ORF">MJA45_09050</name>
</gene>
<dbReference type="PANTHER" id="PTHR34987:SF4">
    <property type="entry name" value="ALPHA-L-RHAMNOSIDASE C-TERMINAL DOMAIN-CONTAINING PROTEIN"/>
    <property type="match status" value="1"/>
</dbReference>
<dbReference type="Pfam" id="PF17389">
    <property type="entry name" value="Bac_rhamnosid6H"/>
    <property type="match status" value="1"/>
</dbReference>
<dbReference type="Gene3D" id="2.60.420.10">
    <property type="entry name" value="Maltose phosphorylase, domain 3"/>
    <property type="match status" value="1"/>
</dbReference>
<dbReference type="InterPro" id="IPR035396">
    <property type="entry name" value="Bac_rhamnosid6H"/>
</dbReference>
<dbReference type="Gene3D" id="2.60.120.260">
    <property type="entry name" value="Galactose-binding domain-like"/>
    <property type="match status" value="2"/>
</dbReference>
<dbReference type="EMBL" id="CP130318">
    <property type="protein sequence ID" value="WNQ13152.1"/>
    <property type="molecule type" value="Genomic_DNA"/>
</dbReference>
<evidence type="ECO:0000313" key="5">
    <source>
        <dbReference type="Proteomes" id="UP001305702"/>
    </source>
</evidence>
<feature type="domain" description="Bacterial alpha-L-rhamnosidase N-terminal" evidence="1">
    <location>
        <begin position="37"/>
        <end position="183"/>
    </location>
</feature>
<evidence type="ECO:0000259" key="1">
    <source>
        <dbReference type="Pfam" id="PF08531"/>
    </source>
</evidence>
<dbReference type="Pfam" id="PF08531">
    <property type="entry name" value="Bac_rhamnosid_N"/>
    <property type="match status" value="1"/>
</dbReference>
<name>A0AA96RGL2_9BACL</name>
<dbReference type="KEGG" id="paun:MJA45_09050"/>
<dbReference type="InterPro" id="IPR008928">
    <property type="entry name" value="6-hairpin_glycosidase_sf"/>
</dbReference>
<dbReference type="GO" id="GO:0005975">
    <property type="term" value="P:carbohydrate metabolic process"/>
    <property type="evidence" value="ECO:0007669"/>
    <property type="project" value="InterPro"/>
</dbReference>
<keyword evidence="5" id="KW-1185">Reference proteome</keyword>
<evidence type="ECO:0000259" key="3">
    <source>
        <dbReference type="Pfam" id="PF17390"/>
    </source>
</evidence>
<dbReference type="RefSeq" id="WP_315606932.1">
    <property type="nucleotide sequence ID" value="NZ_CP130318.1"/>
</dbReference>
<dbReference type="Gene3D" id="1.50.10.10">
    <property type="match status" value="1"/>
</dbReference>
<dbReference type="SUPFAM" id="SSF49785">
    <property type="entry name" value="Galactose-binding domain-like"/>
    <property type="match status" value="1"/>
</dbReference>
<organism evidence="4 5">
    <name type="scientific">Paenibacillus aurantius</name>
    <dbReference type="NCBI Taxonomy" id="2918900"/>
    <lineage>
        <taxon>Bacteria</taxon>
        <taxon>Bacillati</taxon>
        <taxon>Bacillota</taxon>
        <taxon>Bacilli</taxon>
        <taxon>Bacillales</taxon>
        <taxon>Paenibacillaceae</taxon>
        <taxon>Paenibacillus</taxon>
    </lineage>
</organism>
<reference evidence="4 5" key="1">
    <citation type="submission" date="2022-02" db="EMBL/GenBank/DDBJ databases">
        <title>Paenibacillus sp. MBLB1776 Whole Genome Shotgun Sequencing.</title>
        <authorList>
            <person name="Hwang C.Y."/>
            <person name="Cho E.-S."/>
            <person name="Seo M.-J."/>
        </authorList>
    </citation>
    <scope>NUCLEOTIDE SEQUENCE [LARGE SCALE GENOMIC DNA]</scope>
    <source>
        <strain evidence="4 5">MBLB1776</strain>
    </source>
</reference>
<feature type="domain" description="Alpha-L-rhamnosidase six-hairpin glycosidase" evidence="2">
    <location>
        <begin position="338"/>
        <end position="685"/>
    </location>
</feature>
<dbReference type="AlphaFoldDB" id="A0AA96RGL2"/>
<dbReference type="PANTHER" id="PTHR34987">
    <property type="entry name" value="C, PUTATIVE (AFU_ORTHOLOGUE AFUA_3G02880)-RELATED"/>
    <property type="match status" value="1"/>
</dbReference>
<dbReference type="InterPro" id="IPR013737">
    <property type="entry name" value="Bac_rhamnosid_N"/>
</dbReference>
<dbReference type="Proteomes" id="UP001305702">
    <property type="component" value="Chromosome"/>
</dbReference>
<protein>
    <submittedName>
        <fullName evidence="4">Alpha-L-rhamnosidase N-terminal domain-containing protein</fullName>
    </submittedName>
</protein>
<dbReference type="InterPro" id="IPR008979">
    <property type="entry name" value="Galactose-bd-like_sf"/>
</dbReference>
<dbReference type="InterPro" id="IPR035398">
    <property type="entry name" value="Bac_rhamnosid_C"/>
</dbReference>
<accession>A0AA96RGL2</accession>
<proteinExistence type="predicted"/>
<feature type="domain" description="Alpha-L-rhamnosidase C-terminal" evidence="3">
    <location>
        <begin position="693"/>
        <end position="753"/>
    </location>
</feature>
<evidence type="ECO:0000259" key="2">
    <source>
        <dbReference type="Pfam" id="PF17389"/>
    </source>
</evidence>
<sequence>MKTDWQAEWIWIKLPQETPNVYMEARKGFLLDEVPLHAKLFMSANQEYRIYINGKEIGRGPSPSDQHWKYYDEYELGRDLLPGKNVLAVLAYNFGTTDIVTGQMQGAGGVIAELEMATGSGMVTIASDSTWKVRRSPRWVEQVSRQHLWNGFREIYRADREDGWEGVRYDDSDWGGAIGLERPGAPDARWPRLLPREIPFLYRELLKPEAVVRTDANFGCIEGEETMLASSGQVCCMTIDARKPGSLPGVVFDYSKEVVGYPELELTAPEGGVLQLWYGESLDLKLYDTFVLKRGENRLKPFGRRAFRFLYVTLQAAPSSVTISRLETESVHYDFGPAGMFLCSDPLLNRIWEIGTYTTLVNSQDHLEDCPLREKALWVADAVVMGKVIYHVYGDELLLRKCLLQGARIQNEDGSIPGTGPERNSFMLPDFNAHWLFGVYQHWLFSQDRSFLGEVWPSVYRLMEWFQKQEDEEGLFARADRPGWWCFIDWADYIDRRDRVTAMSCFYYKALRTAADLALAAGETNQADEWLKRSDRLREAIRGKMRVPGSPVFADCIGAGGLSASITAQTNFAAIWCGVMEQEEANLFLDEWFLQGRTPELKGAFFYHIVLESLVWLNRVEEALGLVRSYWGGMVERGAATWWETFDPSTPACTVPSPYQGNTPTYLMDHIPVSFCHGWGASPTYVLTQFVLGIDVSESGGEAIRFEPHPGGLVWAEGTVPTRYGPVHAAWKKGEDGVLDCTLSVPAGVKVLLSGRHRVTVRKGGEGLQRMTAES</sequence>
<dbReference type="SUPFAM" id="SSF48208">
    <property type="entry name" value="Six-hairpin glycosidases"/>
    <property type="match status" value="1"/>
</dbReference>
<dbReference type="Pfam" id="PF17390">
    <property type="entry name" value="Bac_rhamnosid_C"/>
    <property type="match status" value="1"/>
</dbReference>
<dbReference type="InterPro" id="IPR012341">
    <property type="entry name" value="6hp_glycosidase-like_sf"/>
</dbReference>